<dbReference type="Gene3D" id="3.40.630.30">
    <property type="match status" value="1"/>
</dbReference>
<dbReference type="FunFam" id="3.40.630.30:FF:000064">
    <property type="entry name" value="GNAT family acetyltransferase"/>
    <property type="match status" value="1"/>
</dbReference>
<sequence length="160" mass="18851">MTFTILEVTPDHAVHLISMIHELAEFEKMRSSVTNTEEKLRRDIENKSVHGFIAFDGDEPAGMNLYYYAYSTWVGPYLHMEDLYIRPQFRRCGLARTLWKRLASVAKAKNIERLEWTVLDWNTNAIALYNTVDYANLTKTEGWYTFRMNQENIEKFVNEA</sequence>
<feature type="domain" description="N-acetyltransferase" evidence="4">
    <location>
        <begin position="3"/>
        <end position="153"/>
    </location>
</feature>
<evidence type="ECO:0000259" key="4">
    <source>
        <dbReference type="PROSITE" id="PS51186"/>
    </source>
</evidence>
<evidence type="ECO:0000313" key="5">
    <source>
        <dbReference type="EMBL" id="CAI5455958.1"/>
    </source>
</evidence>
<evidence type="ECO:0000256" key="1">
    <source>
        <dbReference type="ARBA" id="ARBA00008694"/>
    </source>
</evidence>
<dbReference type="CDD" id="cd04301">
    <property type="entry name" value="NAT_SF"/>
    <property type="match status" value="1"/>
</dbReference>
<keyword evidence="2" id="KW-0808">Transferase</keyword>
<dbReference type="OrthoDB" id="7305308at2759"/>
<dbReference type="InterPro" id="IPR051016">
    <property type="entry name" value="Diverse_Substrate_AcTransf"/>
</dbReference>
<evidence type="ECO:0000256" key="3">
    <source>
        <dbReference type="ARBA" id="ARBA00023315"/>
    </source>
</evidence>
<keyword evidence="3" id="KW-0012">Acyltransferase</keyword>
<reference evidence="5" key="1">
    <citation type="submission" date="2022-11" db="EMBL/GenBank/DDBJ databases">
        <authorList>
            <person name="Kikuchi T."/>
        </authorList>
    </citation>
    <scope>NUCLEOTIDE SEQUENCE</scope>
    <source>
        <strain evidence="5">PS1010</strain>
    </source>
</reference>
<dbReference type="SUPFAM" id="SSF55729">
    <property type="entry name" value="Acyl-CoA N-acyltransferases (Nat)"/>
    <property type="match status" value="1"/>
</dbReference>
<evidence type="ECO:0000313" key="6">
    <source>
        <dbReference type="Proteomes" id="UP001152747"/>
    </source>
</evidence>
<dbReference type="GO" id="GO:0008080">
    <property type="term" value="F:N-acetyltransferase activity"/>
    <property type="evidence" value="ECO:0007669"/>
    <property type="project" value="TreeGrafter"/>
</dbReference>
<protein>
    <recommendedName>
        <fullName evidence="4">N-acetyltransferase domain-containing protein</fullName>
    </recommendedName>
</protein>
<accession>A0A9P1J2Z2</accession>
<dbReference type="PANTHER" id="PTHR10545:SF29">
    <property type="entry name" value="GH14572P-RELATED"/>
    <property type="match status" value="1"/>
</dbReference>
<evidence type="ECO:0000256" key="2">
    <source>
        <dbReference type="ARBA" id="ARBA00022679"/>
    </source>
</evidence>
<dbReference type="Pfam" id="PF00583">
    <property type="entry name" value="Acetyltransf_1"/>
    <property type="match status" value="1"/>
</dbReference>
<gene>
    <name evidence="5" type="ORF">CAMP_LOCUS18595</name>
</gene>
<dbReference type="EMBL" id="CANHGI010000006">
    <property type="protein sequence ID" value="CAI5455958.1"/>
    <property type="molecule type" value="Genomic_DNA"/>
</dbReference>
<dbReference type="Proteomes" id="UP001152747">
    <property type="component" value="Unassembled WGS sequence"/>
</dbReference>
<organism evidence="5 6">
    <name type="scientific">Caenorhabditis angaria</name>
    <dbReference type="NCBI Taxonomy" id="860376"/>
    <lineage>
        <taxon>Eukaryota</taxon>
        <taxon>Metazoa</taxon>
        <taxon>Ecdysozoa</taxon>
        <taxon>Nematoda</taxon>
        <taxon>Chromadorea</taxon>
        <taxon>Rhabditida</taxon>
        <taxon>Rhabditina</taxon>
        <taxon>Rhabditomorpha</taxon>
        <taxon>Rhabditoidea</taxon>
        <taxon>Rhabditidae</taxon>
        <taxon>Peloderinae</taxon>
        <taxon>Caenorhabditis</taxon>
    </lineage>
</organism>
<dbReference type="PANTHER" id="PTHR10545">
    <property type="entry name" value="DIAMINE N-ACETYLTRANSFERASE"/>
    <property type="match status" value="1"/>
</dbReference>
<comment type="caution">
    <text evidence="5">The sequence shown here is derived from an EMBL/GenBank/DDBJ whole genome shotgun (WGS) entry which is preliminary data.</text>
</comment>
<comment type="similarity">
    <text evidence="1">Belongs to the acetyltransferase family.</text>
</comment>
<keyword evidence="6" id="KW-1185">Reference proteome</keyword>
<name>A0A9P1J2Z2_9PELO</name>
<dbReference type="InterPro" id="IPR000182">
    <property type="entry name" value="GNAT_dom"/>
</dbReference>
<dbReference type="AlphaFoldDB" id="A0A9P1J2Z2"/>
<dbReference type="PROSITE" id="PS51186">
    <property type="entry name" value="GNAT"/>
    <property type="match status" value="1"/>
</dbReference>
<dbReference type="InterPro" id="IPR016181">
    <property type="entry name" value="Acyl_CoA_acyltransferase"/>
</dbReference>
<proteinExistence type="inferred from homology"/>